<dbReference type="EMBL" id="AJMU01000050">
    <property type="protein sequence ID" value="EIG25744.1"/>
    <property type="molecule type" value="Genomic_DNA"/>
</dbReference>
<comment type="caution">
    <text evidence="6">The sequence shown here is derived from an EMBL/GenBank/DDBJ whole genome shotgun (WGS) entry which is preliminary data.</text>
</comment>
<evidence type="ECO:0000259" key="5">
    <source>
        <dbReference type="Pfam" id="PF09375"/>
    </source>
</evidence>
<organism evidence="6 7">
    <name type="scientific">Haemophilus paraphrohaemolyticus HK411</name>
    <dbReference type="NCBI Taxonomy" id="1095743"/>
    <lineage>
        <taxon>Bacteria</taxon>
        <taxon>Pseudomonadati</taxon>
        <taxon>Pseudomonadota</taxon>
        <taxon>Gammaproteobacteria</taxon>
        <taxon>Pasteurellales</taxon>
        <taxon>Pasteurellaceae</taxon>
        <taxon>Haemophilus</taxon>
    </lineage>
</organism>
<feature type="domain" description="Imelysin-like" evidence="5">
    <location>
        <begin position="30"/>
        <end position="270"/>
    </location>
</feature>
<dbReference type="eggNOG" id="COG2822">
    <property type="taxonomic scope" value="Bacteria"/>
</dbReference>
<evidence type="ECO:0000313" key="7">
    <source>
        <dbReference type="Proteomes" id="UP000003345"/>
    </source>
</evidence>
<feature type="signal peptide" evidence="4">
    <location>
        <begin position="1"/>
        <end position="21"/>
    </location>
</feature>
<evidence type="ECO:0000256" key="1">
    <source>
        <dbReference type="ARBA" id="ARBA00004196"/>
    </source>
</evidence>
<dbReference type="Pfam" id="PF09375">
    <property type="entry name" value="Peptidase_M75"/>
    <property type="match status" value="1"/>
</dbReference>
<dbReference type="InterPro" id="IPR050894">
    <property type="entry name" value="EfeM/EfeO_iron_uptake"/>
</dbReference>
<comment type="similarity">
    <text evidence="2">Belongs to the EfeM/EfeO family.</text>
</comment>
<evidence type="ECO:0000256" key="4">
    <source>
        <dbReference type="SAM" id="SignalP"/>
    </source>
</evidence>
<dbReference type="Proteomes" id="UP000003345">
    <property type="component" value="Unassembled WGS sequence"/>
</dbReference>
<evidence type="ECO:0000313" key="6">
    <source>
        <dbReference type="EMBL" id="EIG25744.1"/>
    </source>
</evidence>
<dbReference type="NCBIfam" id="NF041757">
    <property type="entry name" value="EfeO"/>
    <property type="match status" value="1"/>
</dbReference>
<gene>
    <name evidence="6" type="ORF">HMPREF1054_1836</name>
</gene>
<dbReference type="InterPro" id="IPR053377">
    <property type="entry name" value="Iron_uptake_EfeM/EfeO"/>
</dbReference>
<dbReference type="PANTHER" id="PTHR39192:SF1">
    <property type="entry name" value="IRON UPTAKE SYSTEM COMPONENT EFEO"/>
    <property type="match status" value="1"/>
</dbReference>
<dbReference type="PATRIC" id="fig|1095743.3.peg.1065"/>
<dbReference type="RefSeq" id="WP_005708924.1">
    <property type="nucleotide sequence ID" value="NZ_AJMU01000050.1"/>
</dbReference>
<dbReference type="GO" id="GO:0030313">
    <property type="term" value="C:cell envelope"/>
    <property type="evidence" value="ECO:0007669"/>
    <property type="project" value="UniProtKB-SubCell"/>
</dbReference>
<accession>I2NIT3</accession>
<feature type="chain" id="PRO_5003662531" evidence="4">
    <location>
        <begin position="22"/>
        <end position="276"/>
    </location>
</feature>
<dbReference type="Gene3D" id="1.20.1420.20">
    <property type="entry name" value="M75 peptidase, HXXE motif"/>
    <property type="match status" value="1"/>
</dbReference>
<keyword evidence="3 4" id="KW-0732">Signal</keyword>
<dbReference type="InterPro" id="IPR018976">
    <property type="entry name" value="Imelysin-like"/>
</dbReference>
<dbReference type="PANTHER" id="PTHR39192">
    <property type="entry name" value="IRON UPTAKE SYSTEM COMPONENT EFEO"/>
    <property type="match status" value="1"/>
</dbReference>
<dbReference type="OrthoDB" id="7348379at2"/>
<dbReference type="AlphaFoldDB" id="I2NIT3"/>
<protein>
    <submittedName>
        <fullName evidence="6">Imelysin</fullName>
    </submittedName>
</protein>
<sequence>MRLKSVALAISGLFVATSSFAVDLSKETSDYKKFVVEQIDMLVTDTTKFVDALKAGDVAKAKALYPIARMYYERSEPIAESFGDLDPRIDARLADLQEEAKDKKEADIEKEWTGFHKIEKVLWEQNTTKGIEETADQLLKDVKELRAKIPTAEVTAELMVTGAVDLLNEVSTSKVTGEEDIFSKTDLFDFKANVEGAEKIFDLFKAKLVKKNAKLAKQIETEFAAVNKLLAKHNKAKDGYDYKAYNELSQADVKELAEAINKLGEPLAQMGELLEK</sequence>
<evidence type="ECO:0000256" key="2">
    <source>
        <dbReference type="ARBA" id="ARBA00005989"/>
    </source>
</evidence>
<comment type="subcellular location">
    <subcellularLocation>
        <location evidence="1">Cell envelope</location>
    </subcellularLocation>
</comment>
<dbReference type="CDD" id="cd14656">
    <property type="entry name" value="Imelysin-like_EfeO"/>
    <property type="match status" value="1"/>
</dbReference>
<dbReference type="InterPro" id="IPR034981">
    <property type="entry name" value="Imelysin-like_EfeO/Algp7"/>
</dbReference>
<reference evidence="6 7" key="1">
    <citation type="submission" date="2012-04" db="EMBL/GenBank/DDBJ databases">
        <authorList>
            <person name="Harkins D.M."/>
            <person name="Madupu R."/>
            <person name="Durkin A.S."/>
            <person name="Torralba M."/>
            <person name="Methe B."/>
            <person name="Sutton G.G."/>
            <person name="Nelson K.E."/>
        </authorList>
    </citation>
    <scope>NUCLEOTIDE SEQUENCE [LARGE SCALE GENOMIC DNA]</scope>
    <source>
        <strain evidence="6 7">HK411</strain>
    </source>
</reference>
<dbReference type="InterPro" id="IPR038352">
    <property type="entry name" value="Imelysin_sf"/>
</dbReference>
<proteinExistence type="inferred from homology"/>
<name>I2NIT3_9PAST</name>
<evidence type="ECO:0000256" key="3">
    <source>
        <dbReference type="ARBA" id="ARBA00022729"/>
    </source>
</evidence>